<feature type="domain" description="Cadherin" evidence="9">
    <location>
        <begin position="195"/>
        <end position="309"/>
    </location>
</feature>
<keyword evidence="3" id="KW-0964">Secreted</keyword>
<dbReference type="Proteomes" id="UP000295558">
    <property type="component" value="Unassembled WGS sequence"/>
</dbReference>
<sequence length="460" mass="48582">MSKTTKLACGLLACGLTFSLAAPVFAEEETQAPVTETVAPETNETTETTTTTDQATTAEESTSKAQLKAVTAVQKENVSFVKDATPAITDFVTVSDASTTLAYKAGTEPKTAVAGTFSTTIVATLADTTTQEFIVSYEVTEPTKTTVKAVALATEKTNVTTEINEAVKDPSKFVTATAGVTLSFVKAPVVNRLGVQTVTVAATDGTATENITASYTVIDTTKPEIEVYEDDFYVGLDEDWYVEELVDATDNSGFVKTYFANGRETLDTSKEGTFTVEVIAEDASGNTSSVTLTYTVVGEDFYFFDAPVVNVAKTTATDIYGTAEPLTTVFVFTEDGDLLGMADADENGNFHIELEEALVNGQTVLLGSMDMDTGEFSDVAEFTFQGGTLKVDPVDTTKKPSITQVVKKAPVPVKMTPVAAPAKATTLKELPKTGDNSSAGLIFAGFLVSGLAVALLRKRG</sequence>
<evidence type="ECO:0000256" key="8">
    <source>
        <dbReference type="SAM" id="SignalP"/>
    </source>
</evidence>
<dbReference type="InterPro" id="IPR041498">
    <property type="entry name" value="Big_6"/>
</dbReference>
<accession>A0A4R6ZU49</accession>
<keyword evidence="4 8" id="KW-0732">Signal</keyword>
<dbReference type="GO" id="GO:0016020">
    <property type="term" value="C:membrane"/>
    <property type="evidence" value="ECO:0007669"/>
    <property type="project" value="InterPro"/>
</dbReference>
<dbReference type="Pfam" id="PF17936">
    <property type="entry name" value="Big_6"/>
    <property type="match status" value="1"/>
</dbReference>
<dbReference type="InterPro" id="IPR013783">
    <property type="entry name" value="Ig-like_fold"/>
</dbReference>
<feature type="chain" id="PRO_5020401525" evidence="8">
    <location>
        <begin position="27"/>
        <end position="460"/>
    </location>
</feature>
<evidence type="ECO:0000256" key="2">
    <source>
        <dbReference type="ARBA" id="ARBA00022512"/>
    </source>
</evidence>
<organism evidence="11 12">
    <name type="scientific">Listeria rocourtiae</name>
    <dbReference type="NCBI Taxonomy" id="647910"/>
    <lineage>
        <taxon>Bacteria</taxon>
        <taxon>Bacillati</taxon>
        <taxon>Bacillota</taxon>
        <taxon>Bacilli</taxon>
        <taxon>Bacillales</taxon>
        <taxon>Listeriaceae</taxon>
        <taxon>Listeria</taxon>
    </lineage>
</organism>
<keyword evidence="7" id="KW-0472">Membrane</keyword>
<dbReference type="Gene3D" id="2.60.40.10">
    <property type="entry name" value="Immunoglobulins"/>
    <property type="match status" value="1"/>
</dbReference>
<keyword evidence="2" id="KW-0134">Cell wall</keyword>
<comment type="caution">
    <text evidence="11">The sequence shown here is derived from an EMBL/GenBank/DDBJ whole genome shotgun (WGS) entry which is preliminary data.</text>
</comment>
<protein>
    <submittedName>
        <fullName evidence="11">LPXTG-motif cell wall-anchored protein</fullName>
    </submittedName>
</protein>
<evidence type="ECO:0000256" key="5">
    <source>
        <dbReference type="ARBA" id="ARBA00023088"/>
    </source>
</evidence>
<evidence type="ECO:0000256" key="7">
    <source>
        <dbReference type="SAM" id="Phobius"/>
    </source>
</evidence>
<feature type="region of interest" description="Disordered" evidence="6">
    <location>
        <begin position="29"/>
        <end position="61"/>
    </location>
</feature>
<comment type="subcellular location">
    <subcellularLocation>
        <location evidence="1">Secreted</location>
        <location evidence="1">Cell wall</location>
        <topology evidence="1">Peptidoglycan-anchor</topology>
    </subcellularLocation>
</comment>
<gene>
    <name evidence="11" type="ORF">DFP96_101728</name>
</gene>
<evidence type="ECO:0000259" key="9">
    <source>
        <dbReference type="PROSITE" id="PS50268"/>
    </source>
</evidence>
<evidence type="ECO:0000259" key="10">
    <source>
        <dbReference type="PROSITE" id="PS50847"/>
    </source>
</evidence>
<keyword evidence="7" id="KW-0812">Transmembrane</keyword>
<reference evidence="11 12" key="1">
    <citation type="submission" date="2019-03" db="EMBL/GenBank/DDBJ databases">
        <title>Genomic Encyclopedia of Type Strains, Phase III (KMG-III): the genomes of soil and plant-associated and newly described type strains.</title>
        <authorList>
            <person name="Whitman W."/>
        </authorList>
    </citation>
    <scope>NUCLEOTIDE SEQUENCE [LARGE SCALE GENOMIC DNA]</scope>
    <source>
        <strain evidence="11 12">CECT 7972</strain>
    </source>
</reference>
<evidence type="ECO:0000313" key="11">
    <source>
        <dbReference type="EMBL" id="TDR55784.1"/>
    </source>
</evidence>
<dbReference type="STRING" id="1265846.PROCOU_10461"/>
<evidence type="ECO:0000256" key="4">
    <source>
        <dbReference type="ARBA" id="ARBA00022729"/>
    </source>
</evidence>
<evidence type="ECO:0000256" key="1">
    <source>
        <dbReference type="ARBA" id="ARBA00004168"/>
    </source>
</evidence>
<dbReference type="NCBIfam" id="TIGR01167">
    <property type="entry name" value="LPXTG_anchor"/>
    <property type="match status" value="1"/>
</dbReference>
<feature type="signal peptide" evidence="8">
    <location>
        <begin position="1"/>
        <end position="26"/>
    </location>
</feature>
<dbReference type="InterPro" id="IPR002126">
    <property type="entry name" value="Cadherin-like_dom"/>
</dbReference>
<name>A0A4R6ZU49_9LIST</name>
<dbReference type="OrthoDB" id="2360320at2"/>
<dbReference type="PROSITE" id="PS50268">
    <property type="entry name" value="CADHERIN_2"/>
    <property type="match status" value="1"/>
</dbReference>
<keyword evidence="5" id="KW-0572">Peptidoglycan-anchor</keyword>
<proteinExistence type="predicted"/>
<keyword evidence="7" id="KW-1133">Transmembrane helix</keyword>
<feature type="domain" description="Gram-positive cocci surface proteins LPxTG" evidence="10">
    <location>
        <begin position="430"/>
        <end position="460"/>
    </location>
</feature>
<dbReference type="RefSeq" id="WP_051994314.1">
    <property type="nucleotide sequence ID" value="NZ_SNZK01000001.1"/>
</dbReference>
<dbReference type="Pfam" id="PF00746">
    <property type="entry name" value="Gram_pos_anchor"/>
    <property type="match status" value="1"/>
</dbReference>
<feature type="compositionally biased region" description="Low complexity" evidence="6">
    <location>
        <begin position="35"/>
        <end position="60"/>
    </location>
</feature>
<dbReference type="GO" id="GO:0005509">
    <property type="term" value="F:calcium ion binding"/>
    <property type="evidence" value="ECO:0007669"/>
    <property type="project" value="InterPro"/>
</dbReference>
<dbReference type="AlphaFoldDB" id="A0A4R6ZU49"/>
<dbReference type="PROSITE" id="PS50847">
    <property type="entry name" value="GRAM_POS_ANCHORING"/>
    <property type="match status" value="1"/>
</dbReference>
<dbReference type="EMBL" id="SNZK01000001">
    <property type="protein sequence ID" value="TDR55784.1"/>
    <property type="molecule type" value="Genomic_DNA"/>
</dbReference>
<evidence type="ECO:0000256" key="3">
    <source>
        <dbReference type="ARBA" id="ARBA00022525"/>
    </source>
</evidence>
<evidence type="ECO:0000256" key="6">
    <source>
        <dbReference type="SAM" id="MobiDB-lite"/>
    </source>
</evidence>
<keyword evidence="12" id="KW-1185">Reference proteome</keyword>
<feature type="transmembrane region" description="Helical" evidence="7">
    <location>
        <begin position="438"/>
        <end position="456"/>
    </location>
</feature>
<dbReference type="GO" id="GO:0007156">
    <property type="term" value="P:homophilic cell adhesion via plasma membrane adhesion molecules"/>
    <property type="evidence" value="ECO:0007669"/>
    <property type="project" value="InterPro"/>
</dbReference>
<dbReference type="InterPro" id="IPR019931">
    <property type="entry name" value="LPXTG_anchor"/>
</dbReference>
<evidence type="ECO:0000313" key="12">
    <source>
        <dbReference type="Proteomes" id="UP000295558"/>
    </source>
</evidence>